<reference evidence="2" key="1">
    <citation type="submission" date="2012-09" db="EMBL/GenBank/DDBJ databases">
        <title>Genome sequencing and comparative transcriptomics of race 1 and race 4 of banana pathogen: Fusarium oxysporum f. sp. cubense.</title>
        <authorList>
            <person name="Fang X."/>
            <person name="Huang J."/>
        </authorList>
    </citation>
    <scope>NUCLEOTIDE SEQUENCE [LARGE SCALE GENOMIC DNA]</scope>
    <source>
        <strain evidence="2">race 4</strain>
    </source>
</reference>
<proteinExistence type="predicted"/>
<dbReference type="Proteomes" id="UP000016929">
    <property type="component" value="Unassembled WGS sequence"/>
</dbReference>
<gene>
    <name evidence="1" type="ORF">FOC4_g10004048</name>
</gene>
<evidence type="ECO:0000313" key="1">
    <source>
        <dbReference type="EMBL" id="EMT72190.1"/>
    </source>
</evidence>
<dbReference type="EMBL" id="KB726281">
    <property type="protein sequence ID" value="EMT72190.1"/>
    <property type="molecule type" value="Genomic_DNA"/>
</dbReference>
<organism evidence="1 2">
    <name type="scientific">Fusarium oxysporum f. sp. cubense (strain race 4)</name>
    <name type="common">Panama disease fungus</name>
    <dbReference type="NCBI Taxonomy" id="2502994"/>
    <lineage>
        <taxon>Eukaryota</taxon>
        <taxon>Fungi</taxon>
        <taxon>Dikarya</taxon>
        <taxon>Ascomycota</taxon>
        <taxon>Pezizomycotina</taxon>
        <taxon>Sordariomycetes</taxon>
        <taxon>Hypocreomycetidae</taxon>
        <taxon>Hypocreales</taxon>
        <taxon>Nectriaceae</taxon>
        <taxon>Fusarium</taxon>
        <taxon>Fusarium oxysporum species complex</taxon>
    </lineage>
</organism>
<keyword evidence="2" id="KW-1185">Reference proteome</keyword>
<dbReference type="AlphaFoldDB" id="N1SAF5"/>
<evidence type="ECO:0000313" key="2">
    <source>
        <dbReference type="Proteomes" id="UP000016929"/>
    </source>
</evidence>
<reference evidence="2" key="2">
    <citation type="journal article" date="2014" name="PLoS ONE">
        <title>Genome and Transcriptome Analysis of the Fungal Pathogen Fusarium oxysporum f. sp. cubense Causing Banana Vascular Wilt Disease.</title>
        <authorList>
            <person name="Guo L."/>
            <person name="Han L."/>
            <person name="Yang L."/>
            <person name="Zeng H."/>
            <person name="Fan D."/>
            <person name="Zhu Y."/>
            <person name="Feng Y."/>
            <person name="Wang G."/>
            <person name="Peng C."/>
            <person name="Jiang X."/>
            <person name="Zhou D."/>
            <person name="Ni P."/>
            <person name="Liang C."/>
            <person name="Liu L."/>
            <person name="Wang J."/>
            <person name="Mao C."/>
            <person name="Fang X."/>
            <person name="Peng M."/>
            <person name="Huang J."/>
        </authorList>
    </citation>
    <scope>NUCLEOTIDE SEQUENCE [LARGE SCALE GENOMIC DNA]</scope>
    <source>
        <strain evidence="2">race 4</strain>
    </source>
</reference>
<evidence type="ECO:0008006" key="3">
    <source>
        <dbReference type="Google" id="ProtNLM"/>
    </source>
</evidence>
<feature type="non-terminal residue" evidence="1">
    <location>
        <position position="1"/>
    </location>
</feature>
<protein>
    <recommendedName>
        <fullName evidence="3">Major facilitator superfamily (MFS) profile domain-containing protein</fullName>
    </recommendedName>
</protein>
<accession>N1SAF5</accession>
<name>N1SAF5_FUSC4</name>
<dbReference type="STRING" id="1229665.N1SAF5"/>
<sequence>VVTIEIAQLFIPKFRFGEQGLGMQCLALIIGGVIGEQLGSNFFNYNISLIVGAGLAATGNQVVTAVLITYAVDCYPDDSASIGMSVTFLRQA</sequence>
<dbReference type="HOGENOM" id="CLU_2418990_0_0_1"/>